<name>A0ABW3Y7Z9_9ACTN</name>
<dbReference type="Pfam" id="PF01575">
    <property type="entry name" value="MaoC_dehydratas"/>
    <property type="match status" value="1"/>
</dbReference>
<dbReference type="Gene3D" id="3.10.129.10">
    <property type="entry name" value="Hotdog Thioesterase"/>
    <property type="match status" value="1"/>
</dbReference>
<evidence type="ECO:0000256" key="1">
    <source>
        <dbReference type="ARBA" id="ARBA00005254"/>
    </source>
</evidence>
<evidence type="ECO:0000313" key="3">
    <source>
        <dbReference type="EMBL" id="MFD1319706.1"/>
    </source>
</evidence>
<sequence length="142" mass="15163">MTSTPDAVRLRAGGVAVPPLIRRIELPDMIAYAGATWDWHRLHYDLPFVRSAGFTAPVVDGQVLGALLAECLQDWLGPRAVLRRLAFRFTTPVLAGQTVRCEGATEPSEGPDITVKLRVVIVDTEGATVAVAATSDALVSLA</sequence>
<dbReference type="SUPFAM" id="SSF54637">
    <property type="entry name" value="Thioesterase/thiol ester dehydrase-isomerase"/>
    <property type="match status" value="1"/>
</dbReference>
<reference evidence="4" key="1">
    <citation type="journal article" date="2019" name="Int. J. Syst. Evol. Microbiol.">
        <title>The Global Catalogue of Microorganisms (GCM) 10K type strain sequencing project: providing services to taxonomists for standard genome sequencing and annotation.</title>
        <authorList>
            <consortium name="The Broad Institute Genomics Platform"/>
            <consortium name="The Broad Institute Genome Sequencing Center for Infectious Disease"/>
            <person name="Wu L."/>
            <person name="Ma J."/>
        </authorList>
    </citation>
    <scope>NUCLEOTIDE SEQUENCE [LARGE SCALE GENOMIC DNA]</scope>
    <source>
        <strain evidence="4">JCM 31037</strain>
    </source>
</reference>
<gene>
    <name evidence="3" type="ORF">ACFQ4H_01245</name>
</gene>
<comment type="similarity">
    <text evidence="1">Belongs to the enoyl-CoA hydratase/isomerase family.</text>
</comment>
<dbReference type="Proteomes" id="UP001597260">
    <property type="component" value="Unassembled WGS sequence"/>
</dbReference>
<protein>
    <submittedName>
        <fullName evidence="3">MaoC/PaaZ C-terminal domain-containing protein</fullName>
    </submittedName>
</protein>
<evidence type="ECO:0000259" key="2">
    <source>
        <dbReference type="Pfam" id="PF01575"/>
    </source>
</evidence>
<organism evidence="3 4">
    <name type="scientific">Micromonospora sonneratiae</name>
    <dbReference type="NCBI Taxonomy" id="1184706"/>
    <lineage>
        <taxon>Bacteria</taxon>
        <taxon>Bacillati</taxon>
        <taxon>Actinomycetota</taxon>
        <taxon>Actinomycetes</taxon>
        <taxon>Micromonosporales</taxon>
        <taxon>Micromonosporaceae</taxon>
        <taxon>Micromonospora</taxon>
    </lineage>
</organism>
<evidence type="ECO:0000313" key="4">
    <source>
        <dbReference type="Proteomes" id="UP001597260"/>
    </source>
</evidence>
<dbReference type="InterPro" id="IPR002539">
    <property type="entry name" value="MaoC-like_dom"/>
</dbReference>
<accession>A0ABW3Y7Z9</accession>
<comment type="caution">
    <text evidence="3">The sequence shown here is derived from an EMBL/GenBank/DDBJ whole genome shotgun (WGS) entry which is preliminary data.</text>
</comment>
<keyword evidence="4" id="KW-1185">Reference proteome</keyword>
<proteinExistence type="inferred from homology"/>
<dbReference type="InterPro" id="IPR029069">
    <property type="entry name" value="HotDog_dom_sf"/>
</dbReference>
<dbReference type="EMBL" id="JBHTMP010000001">
    <property type="protein sequence ID" value="MFD1319706.1"/>
    <property type="molecule type" value="Genomic_DNA"/>
</dbReference>
<dbReference type="RefSeq" id="WP_377565885.1">
    <property type="nucleotide sequence ID" value="NZ_JBHTMP010000001.1"/>
</dbReference>
<feature type="domain" description="MaoC-like" evidence="2">
    <location>
        <begin position="27"/>
        <end position="106"/>
    </location>
</feature>